<dbReference type="EMBL" id="VAHF01000007">
    <property type="protein sequence ID" value="TXG57974.1"/>
    <property type="molecule type" value="Genomic_DNA"/>
</dbReference>
<evidence type="ECO:0000313" key="3">
    <source>
        <dbReference type="Proteomes" id="UP000323000"/>
    </source>
</evidence>
<keyword evidence="3" id="KW-1185">Reference proteome</keyword>
<dbReference type="CDD" id="cd00303">
    <property type="entry name" value="retropepsin_like"/>
    <property type="match status" value="1"/>
</dbReference>
<dbReference type="AlphaFoldDB" id="A0A5C7HMA6"/>
<evidence type="ECO:0000313" key="2">
    <source>
        <dbReference type="EMBL" id="TXG57974.1"/>
    </source>
</evidence>
<comment type="caution">
    <text evidence="2">The sequence shown here is derived from an EMBL/GenBank/DDBJ whole genome shotgun (WGS) entry which is preliminary data.</text>
</comment>
<feature type="compositionally biased region" description="Polar residues" evidence="1">
    <location>
        <begin position="97"/>
        <end position="107"/>
    </location>
</feature>
<name>A0A5C7HMA6_9ROSI</name>
<evidence type="ECO:0000256" key="1">
    <source>
        <dbReference type="SAM" id="MobiDB-lite"/>
    </source>
</evidence>
<feature type="region of interest" description="Disordered" evidence="1">
    <location>
        <begin position="57"/>
        <end position="126"/>
    </location>
</feature>
<reference evidence="3" key="1">
    <citation type="journal article" date="2019" name="Gigascience">
        <title>De novo genome assembly of the endangered Acer yangbiense, a plant species with extremely small populations endemic to Yunnan Province, China.</title>
        <authorList>
            <person name="Yang J."/>
            <person name="Wariss H.M."/>
            <person name="Tao L."/>
            <person name="Zhang R."/>
            <person name="Yun Q."/>
            <person name="Hollingsworth P."/>
            <person name="Dao Z."/>
            <person name="Luo G."/>
            <person name="Guo H."/>
            <person name="Ma Y."/>
            <person name="Sun W."/>
        </authorList>
    </citation>
    <scope>NUCLEOTIDE SEQUENCE [LARGE SCALE GENOMIC DNA]</scope>
    <source>
        <strain evidence="3">cv. Malutang</strain>
    </source>
</reference>
<gene>
    <name evidence="2" type="ORF">EZV62_015803</name>
</gene>
<evidence type="ECO:0008006" key="4">
    <source>
        <dbReference type="Google" id="ProtNLM"/>
    </source>
</evidence>
<accession>A0A5C7HMA6</accession>
<organism evidence="2 3">
    <name type="scientific">Acer yangbiense</name>
    <dbReference type="NCBI Taxonomy" id="1000413"/>
    <lineage>
        <taxon>Eukaryota</taxon>
        <taxon>Viridiplantae</taxon>
        <taxon>Streptophyta</taxon>
        <taxon>Embryophyta</taxon>
        <taxon>Tracheophyta</taxon>
        <taxon>Spermatophyta</taxon>
        <taxon>Magnoliopsida</taxon>
        <taxon>eudicotyledons</taxon>
        <taxon>Gunneridae</taxon>
        <taxon>Pentapetalae</taxon>
        <taxon>rosids</taxon>
        <taxon>malvids</taxon>
        <taxon>Sapindales</taxon>
        <taxon>Sapindaceae</taxon>
        <taxon>Hippocastanoideae</taxon>
        <taxon>Acereae</taxon>
        <taxon>Acer</taxon>
    </lineage>
</organism>
<proteinExistence type="predicted"/>
<dbReference type="OrthoDB" id="1740536at2759"/>
<feature type="compositionally biased region" description="Polar residues" evidence="1">
    <location>
        <begin position="76"/>
        <end position="90"/>
    </location>
</feature>
<protein>
    <recommendedName>
        <fullName evidence="4">Retrotransposon gag domain-containing protein</fullName>
    </recommendedName>
</protein>
<dbReference type="Proteomes" id="UP000323000">
    <property type="component" value="Chromosome 7"/>
</dbReference>
<sequence>MKRFNEAARQVQKFNEVGAVMAFTQGLQHGRLSWSLSKKGLSTYRELMERAEKYATAEEISQSKAPDTSLEHAVSESITSSRKWYQQNRGRGKEPQTSRQVNTGSTDKTPKTPKSRFDSTPPETRNRKLYCNFHKDHGHETKNCHALREQIEELIRNGKLRDCTNYVTTGVVTVKVSGPPRDKTRNIPDSDDDEPINFILTEPLAGEFASTSSGRSPAAVCLTSAPDDQPIDWDLISFSPTDTEGTRYPHCDALIISVKIGGRTIKRVLIDHGSSLDIIHLDPLQKLGYTLQQLQVSKFCIRGLGGHCTRPVGQIDLLVHFGTRPQIRTVWVSF</sequence>
<dbReference type="PANTHER" id="PTHR33240:SF15">
    <property type="entry name" value="GAG-PRO-LIKE PROTEIN"/>
    <property type="match status" value="1"/>
</dbReference>
<dbReference type="PANTHER" id="PTHR33240">
    <property type="entry name" value="OS08G0508500 PROTEIN"/>
    <property type="match status" value="1"/>
</dbReference>